<reference evidence="1 2" key="1">
    <citation type="journal article" date="2019" name="Front. Microbiol.">
        <title>Ammonia Oxidation by the Arctic Terrestrial Thaumarchaeote Candidatus Nitrosocosmicus arcticus Is Stimulated by Increasing Temperatures.</title>
        <authorList>
            <person name="Alves R.J.E."/>
            <person name="Kerou M."/>
            <person name="Zappe A."/>
            <person name="Bittner R."/>
            <person name="Abby S.S."/>
            <person name="Schmidt H.A."/>
            <person name="Pfeifer K."/>
            <person name="Schleper C."/>
        </authorList>
    </citation>
    <scope>NUCLEOTIDE SEQUENCE [LARGE SCALE GENOMIC DNA]</scope>
    <source>
        <strain evidence="1 2">Kfb</strain>
    </source>
</reference>
<dbReference type="AlphaFoldDB" id="A0A557SWB1"/>
<keyword evidence="2" id="KW-1185">Reference proteome</keyword>
<evidence type="ECO:0000313" key="2">
    <source>
        <dbReference type="Proteomes" id="UP000315289"/>
    </source>
</evidence>
<sequence length="45" mass="5422">MPIYQTYGYGVEKHQNPLNITEEDFLVVCIWRYLMHKVVMFSLQS</sequence>
<dbReference type="Proteomes" id="UP000315289">
    <property type="component" value="Unassembled WGS sequence"/>
</dbReference>
<accession>A0A557SWB1</accession>
<evidence type="ECO:0000313" key="1">
    <source>
        <dbReference type="EMBL" id="TVP40892.1"/>
    </source>
</evidence>
<proteinExistence type="predicted"/>
<comment type="caution">
    <text evidence="1">The sequence shown here is derived from an EMBL/GenBank/DDBJ whole genome shotgun (WGS) entry which is preliminary data.</text>
</comment>
<name>A0A557SWB1_9ARCH</name>
<gene>
    <name evidence="1" type="ORF">NARC_50073</name>
</gene>
<protein>
    <submittedName>
        <fullName evidence="1">Uncharacterized protein</fullName>
    </submittedName>
</protein>
<dbReference type="EMBL" id="VOAH01000005">
    <property type="protein sequence ID" value="TVP40892.1"/>
    <property type="molecule type" value="Genomic_DNA"/>
</dbReference>
<organism evidence="1 2">
    <name type="scientific">Candidatus Nitrosocosmicus arcticus</name>
    <dbReference type="NCBI Taxonomy" id="2035267"/>
    <lineage>
        <taxon>Archaea</taxon>
        <taxon>Nitrososphaerota</taxon>
        <taxon>Nitrososphaeria</taxon>
        <taxon>Nitrososphaerales</taxon>
        <taxon>Nitrososphaeraceae</taxon>
        <taxon>Candidatus Nitrosocosmicus</taxon>
    </lineage>
</organism>